<comment type="caution">
    <text evidence="1">The sequence shown here is derived from an EMBL/GenBank/DDBJ whole genome shotgun (WGS) entry which is preliminary data.</text>
</comment>
<dbReference type="EMBL" id="VJZE01000754">
    <property type="protein sequence ID" value="MPY46701.1"/>
    <property type="molecule type" value="Genomic_DNA"/>
</dbReference>
<organism evidence="1 2">
    <name type="scientific">Streptomyces phyllanthi</name>
    <dbReference type="NCBI Taxonomy" id="1803180"/>
    <lineage>
        <taxon>Bacteria</taxon>
        <taxon>Bacillati</taxon>
        <taxon>Actinomycetota</taxon>
        <taxon>Actinomycetes</taxon>
        <taxon>Kitasatosporales</taxon>
        <taxon>Streptomycetaceae</taxon>
        <taxon>Streptomyces</taxon>
    </lineage>
</organism>
<protein>
    <submittedName>
        <fullName evidence="1">Uncharacterized protein</fullName>
    </submittedName>
</protein>
<dbReference type="AlphaFoldDB" id="A0A5N8WGT9"/>
<dbReference type="RefSeq" id="WP_152791905.1">
    <property type="nucleotide sequence ID" value="NZ_BAABEQ010000018.1"/>
</dbReference>
<accession>A0A5N8WGT9</accession>
<proteinExistence type="predicted"/>
<name>A0A5N8WGT9_9ACTN</name>
<keyword evidence="2" id="KW-1185">Reference proteome</keyword>
<sequence>MHLGLLNSILYCVQFSRELDERDVERITRMILEQPFHDLTTEEEYARIEAVLAEDSWDTDLSWQPHDEPSVRGFLRRVLDRLDALRPWQEPPYRTLGLERWEEFGRGTLLAHVRLQSPARDPMHARLRAVPGEEHELRALVLRLRSGDEVALVAPPLPNGYRAVLMGVRPHRSRAKMIEAFLTHTGYPRDRVSPVVRRWWAGRSGETLPPGLRSLRG</sequence>
<evidence type="ECO:0000313" key="1">
    <source>
        <dbReference type="EMBL" id="MPY46701.1"/>
    </source>
</evidence>
<dbReference type="OrthoDB" id="3398194at2"/>
<gene>
    <name evidence="1" type="ORF">FNH04_44435</name>
</gene>
<dbReference type="Proteomes" id="UP000326979">
    <property type="component" value="Unassembled WGS sequence"/>
</dbReference>
<reference evidence="1 2" key="1">
    <citation type="submission" date="2019-07" db="EMBL/GenBank/DDBJ databases">
        <title>New species of Amycolatopsis and Streptomyces.</title>
        <authorList>
            <person name="Duangmal K."/>
            <person name="Teo W.F.A."/>
            <person name="Lipun K."/>
        </authorList>
    </citation>
    <scope>NUCLEOTIDE SEQUENCE [LARGE SCALE GENOMIC DNA]</scope>
    <source>
        <strain evidence="1 2">TISTR 2346</strain>
    </source>
</reference>
<evidence type="ECO:0000313" key="2">
    <source>
        <dbReference type="Proteomes" id="UP000326979"/>
    </source>
</evidence>